<dbReference type="InterPro" id="IPR050121">
    <property type="entry name" value="Cytochrome_P450_monoxygenase"/>
</dbReference>
<keyword evidence="4 8" id="KW-0479">Metal-binding</keyword>
<dbReference type="PRINTS" id="PR00385">
    <property type="entry name" value="P450"/>
</dbReference>
<evidence type="ECO:0000313" key="11">
    <source>
        <dbReference type="Proteomes" id="UP000008370"/>
    </source>
</evidence>
<feature type="transmembrane region" description="Helical" evidence="9">
    <location>
        <begin position="61"/>
        <end position="83"/>
    </location>
</feature>
<dbReference type="KEGG" id="pco:PHACADRAFT_264951"/>
<dbReference type="GO" id="GO:0004497">
    <property type="term" value="F:monooxygenase activity"/>
    <property type="evidence" value="ECO:0007669"/>
    <property type="project" value="UniProtKB-KW"/>
</dbReference>
<dbReference type="GO" id="GO:0016705">
    <property type="term" value="F:oxidoreductase activity, acting on paired donors, with incorporation or reduction of molecular oxygen"/>
    <property type="evidence" value="ECO:0007669"/>
    <property type="project" value="InterPro"/>
</dbReference>
<feature type="binding site" description="axial binding residue" evidence="8">
    <location>
        <position position="502"/>
    </location>
    <ligand>
        <name>heme</name>
        <dbReference type="ChEBI" id="CHEBI:30413"/>
    </ligand>
    <ligandPart>
        <name>Fe</name>
        <dbReference type="ChEBI" id="CHEBI:18248"/>
    </ligandPart>
</feature>
<dbReference type="InterPro" id="IPR002401">
    <property type="entry name" value="Cyt_P450_E_grp-I"/>
</dbReference>
<keyword evidence="7" id="KW-0503">Monooxygenase</keyword>
<dbReference type="EMBL" id="JH930479">
    <property type="protein sequence ID" value="EKM50334.1"/>
    <property type="molecule type" value="Genomic_DNA"/>
</dbReference>
<evidence type="ECO:0000256" key="4">
    <source>
        <dbReference type="ARBA" id="ARBA00022723"/>
    </source>
</evidence>
<dbReference type="OrthoDB" id="6692864at2759"/>
<evidence type="ECO:0000313" key="10">
    <source>
        <dbReference type="EMBL" id="EKM50334.1"/>
    </source>
</evidence>
<dbReference type="InterPro" id="IPR001128">
    <property type="entry name" value="Cyt_P450"/>
</dbReference>
<accession>K5VUV0</accession>
<evidence type="ECO:0000256" key="6">
    <source>
        <dbReference type="ARBA" id="ARBA00023004"/>
    </source>
</evidence>
<sequence>MPSLTFHQVSQDPKLVIAATSLVSYLIFKRYEPSKPVPALLMLGGVPATLAFALQDHFSSVTTAVIIVFAEYWGLLTCFVLAYRASPFHPLARYSGPLLCKLSKGWLMYLTASTGKTYIYIHELHKLYGDVVRIGPNELSIRHKDVCTTVLGPKGLPRGPFYDTRIHDSGVSLDGLRDMALHTVRRRPWARAMNSASTKYYEELIRKTVSDLISGLNERVDRPVDIAEWMSLFGLDFMGRMAFTYDYNNLKEGRDTHGFHEMIVKSLLDLRWISHIPWAIPFLKLVPGASKNWDDMKAAGDKVALHRVNLDSSRPDLFHHLMDEDGHEAVRPKLEVVAVDGTLAIIAGADTIATAMSHVWAFLLRNPACLERLRKEIDAEFSLGDDIDFAKLANMPYLNACLNEALRVLPPVLAGLQRRVEPGTGGKMVGPYFIPEGTQVSPIAYTIHRNPDNFSPLPNVFWPDRWLSQEMYTLPSGETLPADAVHTNRDAFTAFSQGPMACAGKSVALAEMRAVVCSVLQHFDVHVADERCLNAWEDVMVEFFVTKTGRLPVRLVPRE</sequence>
<keyword evidence="11" id="KW-1185">Reference proteome</keyword>
<evidence type="ECO:0000256" key="7">
    <source>
        <dbReference type="ARBA" id="ARBA00023033"/>
    </source>
</evidence>
<dbReference type="HOGENOM" id="CLU_001570_14_10_1"/>
<comment type="pathway">
    <text evidence="2">Secondary metabolite biosynthesis.</text>
</comment>
<evidence type="ECO:0000256" key="2">
    <source>
        <dbReference type="ARBA" id="ARBA00005179"/>
    </source>
</evidence>
<keyword evidence="9" id="KW-0812">Transmembrane</keyword>
<keyword evidence="6 8" id="KW-0408">Iron</keyword>
<evidence type="ECO:0008006" key="12">
    <source>
        <dbReference type="Google" id="ProtNLM"/>
    </source>
</evidence>
<keyword evidence="9" id="KW-0472">Membrane</keyword>
<keyword evidence="9" id="KW-1133">Transmembrane helix</keyword>
<dbReference type="GO" id="GO:0020037">
    <property type="term" value="F:heme binding"/>
    <property type="evidence" value="ECO:0007669"/>
    <property type="project" value="InterPro"/>
</dbReference>
<protein>
    <recommendedName>
        <fullName evidence="12">Cytochrome P450</fullName>
    </recommendedName>
</protein>
<proteinExistence type="inferred from homology"/>
<evidence type="ECO:0000256" key="9">
    <source>
        <dbReference type="SAM" id="Phobius"/>
    </source>
</evidence>
<dbReference type="RefSeq" id="XP_007401517.1">
    <property type="nucleotide sequence ID" value="XM_007401455.1"/>
</dbReference>
<dbReference type="Gene3D" id="1.10.630.10">
    <property type="entry name" value="Cytochrome P450"/>
    <property type="match status" value="1"/>
</dbReference>
<reference evidence="10 11" key="1">
    <citation type="journal article" date="2012" name="BMC Genomics">
        <title>Comparative genomics of the white-rot fungi, Phanerochaete carnosa and P. chrysosporium, to elucidate the genetic basis of the distinct wood types they colonize.</title>
        <authorList>
            <person name="Suzuki H."/>
            <person name="MacDonald J."/>
            <person name="Syed K."/>
            <person name="Salamov A."/>
            <person name="Hori C."/>
            <person name="Aerts A."/>
            <person name="Henrissat B."/>
            <person name="Wiebenga A."/>
            <person name="vanKuyk P.A."/>
            <person name="Barry K."/>
            <person name="Lindquist E."/>
            <person name="LaButti K."/>
            <person name="Lapidus A."/>
            <person name="Lucas S."/>
            <person name="Coutinho P."/>
            <person name="Gong Y."/>
            <person name="Samejima M."/>
            <person name="Mahadevan R."/>
            <person name="Abou-Zaid M."/>
            <person name="de Vries R.P."/>
            <person name="Igarashi K."/>
            <person name="Yadav J.S."/>
            <person name="Grigoriev I.V."/>
            <person name="Master E.R."/>
        </authorList>
    </citation>
    <scope>NUCLEOTIDE SEQUENCE [LARGE SCALE GENOMIC DNA]</scope>
    <source>
        <strain evidence="10 11">HHB-10118-sp</strain>
    </source>
</reference>
<dbReference type="PRINTS" id="PR00463">
    <property type="entry name" value="EP450I"/>
</dbReference>
<evidence type="ECO:0000256" key="8">
    <source>
        <dbReference type="PIRSR" id="PIRSR602401-1"/>
    </source>
</evidence>
<dbReference type="Pfam" id="PF00067">
    <property type="entry name" value="p450"/>
    <property type="match status" value="1"/>
</dbReference>
<organism evidence="10 11">
    <name type="scientific">Phanerochaete carnosa (strain HHB-10118-sp)</name>
    <name type="common">White-rot fungus</name>
    <name type="synonym">Peniophora carnosa</name>
    <dbReference type="NCBI Taxonomy" id="650164"/>
    <lineage>
        <taxon>Eukaryota</taxon>
        <taxon>Fungi</taxon>
        <taxon>Dikarya</taxon>
        <taxon>Basidiomycota</taxon>
        <taxon>Agaricomycotina</taxon>
        <taxon>Agaricomycetes</taxon>
        <taxon>Polyporales</taxon>
        <taxon>Phanerochaetaceae</taxon>
        <taxon>Phanerochaete</taxon>
    </lineage>
</organism>
<dbReference type="InterPro" id="IPR036396">
    <property type="entry name" value="Cyt_P450_sf"/>
</dbReference>
<gene>
    <name evidence="10" type="ORF">PHACADRAFT_264951</name>
</gene>
<dbReference type="InParanoid" id="K5VUV0"/>
<feature type="transmembrane region" description="Helical" evidence="9">
    <location>
        <begin position="37"/>
        <end position="55"/>
    </location>
</feature>
<dbReference type="GO" id="GO:0005506">
    <property type="term" value="F:iron ion binding"/>
    <property type="evidence" value="ECO:0007669"/>
    <property type="project" value="InterPro"/>
</dbReference>
<dbReference type="AlphaFoldDB" id="K5VUV0"/>
<evidence type="ECO:0000256" key="3">
    <source>
        <dbReference type="ARBA" id="ARBA00010617"/>
    </source>
</evidence>
<dbReference type="CDD" id="cd11061">
    <property type="entry name" value="CYP67-like"/>
    <property type="match status" value="1"/>
</dbReference>
<dbReference type="PANTHER" id="PTHR24305">
    <property type="entry name" value="CYTOCHROME P450"/>
    <property type="match status" value="1"/>
</dbReference>
<evidence type="ECO:0000256" key="1">
    <source>
        <dbReference type="ARBA" id="ARBA00001971"/>
    </source>
</evidence>
<dbReference type="GeneID" id="18918972"/>
<comment type="cofactor">
    <cofactor evidence="1 8">
        <name>heme</name>
        <dbReference type="ChEBI" id="CHEBI:30413"/>
    </cofactor>
</comment>
<evidence type="ECO:0000256" key="5">
    <source>
        <dbReference type="ARBA" id="ARBA00023002"/>
    </source>
</evidence>
<name>K5VUV0_PHACS</name>
<dbReference type="PANTHER" id="PTHR24305:SF187">
    <property type="entry name" value="P450, PUTATIVE (EUROFUNG)-RELATED"/>
    <property type="match status" value="1"/>
</dbReference>
<keyword evidence="5" id="KW-0560">Oxidoreductase</keyword>
<dbReference type="SUPFAM" id="SSF48264">
    <property type="entry name" value="Cytochrome P450"/>
    <property type="match status" value="1"/>
</dbReference>
<keyword evidence="8" id="KW-0349">Heme</keyword>
<dbReference type="Proteomes" id="UP000008370">
    <property type="component" value="Unassembled WGS sequence"/>
</dbReference>
<comment type="similarity">
    <text evidence="3">Belongs to the cytochrome P450 family.</text>
</comment>